<evidence type="ECO:0000313" key="2">
    <source>
        <dbReference type="Proteomes" id="UP000059074"/>
    </source>
</evidence>
<keyword evidence="2" id="KW-1185">Reference proteome</keyword>
<reference evidence="1 2" key="1">
    <citation type="submission" date="2015-10" db="EMBL/GenBank/DDBJ databases">
        <title>Transcriptomic analysis of a linuron degrading triple-species bacterial consortium.</title>
        <authorList>
            <person name="Albers P."/>
        </authorList>
    </citation>
    <scope>NUCLEOTIDE SEQUENCE [LARGE SCALE GENOMIC DNA]</scope>
    <source>
        <strain evidence="1 2">WDL6</strain>
    </source>
</reference>
<organism evidence="1 2">
    <name type="scientific">Hyphomicrobium sulfonivorans</name>
    <dbReference type="NCBI Taxonomy" id="121290"/>
    <lineage>
        <taxon>Bacteria</taxon>
        <taxon>Pseudomonadati</taxon>
        <taxon>Pseudomonadota</taxon>
        <taxon>Alphaproteobacteria</taxon>
        <taxon>Hyphomicrobiales</taxon>
        <taxon>Hyphomicrobiaceae</taxon>
        <taxon>Hyphomicrobium</taxon>
    </lineage>
</organism>
<dbReference type="AlphaFoldDB" id="A0A120CU14"/>
<accession>A0A120CU14</accession>
<sequence length="62" mass="6507">MLLATYRALEAQTINILRTPITASAIRKLAELLMQKGGIDGFEAHQTITAAGVDHGSAAALT</sequence>
<dbReference type="Proteomes" id="UP000059074">
    <property type="component" value="Unassembled WGS sequence"/>
</dbReference>
<name>A0A120CU14_HYPSL</name>
<gene>
    <name evidence="1" type="ORF">APY04_2770</name>
</gene>
<evidence type="ECO:0000313" key="1">
    <source>
        <dbReference type="EMBL" id="KWT65532.1"/>
    </source>
</evidence>
<comment type="caution">
    <text evidence="1">The sequence shown here is derived from an EMBL/GenBank/DDBJ whole genome shotgun (WGS) entry which is preliminary data.</text>
</comment>
<dbReference type="EMBL" id="LMTR01000078">
    <property type="protein sequence ID" value="KWT65532.1"/>
    <property type="molecule type" value="Genomic_DNA"/>
</dbReference>
<proteinExistence type="predicted"/>
<dbReference type="PATRIC" id="fig|121290.4.peg.59"/>
<protein>
    <submittedName>
        <fullName evidence="1">Uncharacterized protein</fullName>
    </submittedName>
</protein>